<dbReference type="GO" id="GO:0005886">
    <property type="term" value="C:plasma membrane"/>
    <property type="evidence" value="ECO:0007669"/>
    <property type="project" value="UniProtKB-SubCell"/>
</dbReference>
<evidence type="ECO:0000256" key="13">
    <source>
        <dbReference type="SAM" id="Phobius"/>
    </source>
</evidence>
<dbReference type="GO" id="GO:0042910">
    <property type="term" value="F:xenobiotic transmembrane transporter activity"/>
    <property type="evidence" value="ECO:0007669"/>
    <property type="project" value="InterPro"/>
</dbReference>
<dbReference type="GO" id="GO:0006811">
    <property type="term" value="P:monoatomic ion transport"/>
    <property type="evidence" value="ECO:0007669"/>
    <property type="project" value="UniProtKB-KW"/>
</dbReference>
<reference evidence="14" key="2">
    <citation type="submission" date="2021-04" db="EMBL/GenBank/DDBJ databases">
        <authorList>
            <person name="Gilroy R."/>
        </authorList>
    </citation>
    <scope>NUCLEOTIDE SEQUENCE</scope>
    <source>
        <strain evidence="14">ChiBcec8-13705</strain>
    </source>
</reference>
<comment type="caution">
    <text evidence="14">The sequence shown here is derived from an EMBL/GenBank/DDBJ whole genome shotgun (WGS) entry which is preliminary data.</text>
</comment>
<evidence type="ECO:0000256" key="12">
    <source>
        <dbReference type="ARBA" id="ARBA00031636"/>
    </source>
</evidence>
<keyword evidence="6" id="KW-0050">Antiport</keyword>
<feature type="transmembrane region" description="Helical" evidence="13">
    <location>
        <begin position="260"/>
        <end position="285"/>
    </location>
</feature>
<evidence type="ECO:0000256" key="3">
    <source>
        <dbReference type="ARBA" id="ARBA00010199"/>
    </source>
</evidence>
<feature type="transmembrane region" description="Helical" evidence="13">
    <location>
        <begin position="168"/>
        <end position="191"/>
    </location>
</feature>
<keyword evidence="7" id="KW-1003">Cell membrane</keyword>
<accession>A0A9D2M6J2</accession>
<evidence type="ECO:0000256" key="2">
    <source>
        <dbReference type="ARBA" id="ARBA00004651"/>
    </source>
</evidence>
<keyword evidence="8 13" id="KW-0812">Transmembrane</keyword>
<dbReference type="AlphaFoldDB" id="A0A9D2M6J2"/>
<gene>
    <name evidence="14" type="ORF">H9945_03845</name>
</gene>
<dbReference type="Proteomes" id="UP000886803">
    <property type="component" value="Unassembled WGS sequence"/>
</dbReference>
<feature type="transmembrane region" description="Helical" evidence="13">
    <location>
        <begin position="65"/>
        <end position="83"/>
    </location>
</feature>
<feature type="transmembrane region" description="Helical" evidence="13">
    <location>
        <begin position="399"/>
        <end position="418"/>
    </location>
</feature>
<feature type="transmembrane region" description="Helical" evidence="13">
    <location>
        <begin position="131"/>
        <end position="156"/>
    </location>
</feature>
<evidence type="ECO:0000256" key="7">
    <source>
        <dbReference type="ARBA" id="ARBA00022475"/>
    </source>
</evidence>
<feature type="transmembrane region" description="Helical" evidence="13">
    <location>
        <begin position="326"/>
        <end position="351"/>
    </location>
</feature>
<reference evidence="14" key="1">
    <citation type="journal article" date="2021" name="PeerJ">
        <title>Extensive microbial diversity within the chicken gut microbiome revealed by metagenomics and culture.</title>
        <authorList>
            <person name="Gilroy R."/>
            <person name="Ravi A."/>
            <person name="Getino M."/>
            <person name="Pursley I."/>
            <person name="Horton D.L."/>
            <person name="Alikhan N.F."/>
            <person name="Baker D."/>
            <person name="Gharbi K."/>
            <person name="Hall N."/>
            <person name="Watson M."/>
            <person name="Adriaenssens E.M."/>
            <person name="Foster-Nyarko E."/>
            <person name="Jarju S."/>
            <person name="Secka A."/>
            <person name="Antonio M."/>
            <person name="Oren A."/>
            <person name="Chaudhuri R.R."/>
            <person name="La Ragione R."/>
            <person name="Hildebrand F."/>
            <person name="Pallen M.J."/>
        </authorList>
    </citation>
    <scope>NUCLEOTIDE SEQUENCE</scope>
    <source>
        <strain evidence="14">ChiBcec8-13705</strain>
    </source>
</reference>
<evidence type="ECO:0000256" key="9">
    <source>
        <dbReference type="ARBA" id="ARBA00022989"/>
    </source>
</evidence>
<dbReference type="GO" id="GO:0015297">
    <property type="term" value="F:antiporter activity"/>
    <property type="evidence" value="ECO:0007669"/>
    <property type="project" value="UniProtKB-KW"/>
</dbReference>
<dbReference type="NCBIfam" id="TIGR00797">
    <property type="entry name" value="matE"/>
    <property type="match status" value="1"/>
</dbReference>
<evidence type="ECO:0000313" key="14">
    <source>
        <dbReference type="EMBL" id="HJB41609.1"/>
    </source>
</evidence>
<sequence>MPQTVQDQSYMKQRPILPLLLSMALPMVLSMLVNSLYNIVDSFFVARISEEAMTALSLVYPVQNFVNAAAIGFGVGMNALIAFHLGANRPDRADAAATIGMALSFVHGVALAIVCTAILPGFLRLFTAEAALAALGVEYGAIVFAFGPIIMLGLAFEKIFQAIGWMKTTMAALLGGCITNIILDPVLIFGLGPCPALGIRGAALATGLGQCVSLGIYLAVYFIRRPVVRLRRAALRPGLALAGRLYAIGVPAVLNLALPSLLVSVLNGLLAAFGQGYVVILGIYYKLQTFLYLPASGIVQGMRPIIGYNYGAGEAGRVRTIYRTTLALCAGIMAAGTALCWAFAGPLIALFTQNPDTVAAGAAALRIISLGFLVSSVSVAASGALEGLGKGGSSLVISLLRYVVVMIPASWALCAALGPVGVWHAFWVTECVAAAAAAFVYRRAARM</sequence>
<evidence type="ECO:0000256" key="6">
    <source>
        <dbReference type="ARBA" id="ARBA00022449"/>
    </source>
</evidence>
<feature type="transmembrane region" description="Helical" evidence="13">
    <location>
        <begin position="95"/>
        <end position="119"/>
    </location>
</feature>
<dbReference type="PIRSF" id="PIRSF006603">
    <property type="entry name" value="DinF"/>
    <property type="match status" value="1"/>
</dbReference>
<evidence type="ECO:0000256" key="11">
    <source>
        <dbReference type="ARBA" id="ARBA00023136"/>
    </source>
</evidence>
<evidence type="ECO:0000256" key="4">
    <source>
        <dbReference type="ARBA" id="ARBA00020268"/>
    </source>
</evidence>
<evidence type="ECO:0000256" key="1">
    <source>
        <dbReference type="ARBA" id="ARBA00003408"/>
    </source>
</evidence>
<dbReference type="Pfam" id="PF01554">
    <property type="entry name" value="MatE"/>
    <property type="match status" value="2"/>
</dbReference>
<keyword evidence="5" id="KW-0813">Transport</keyword>
<comment type="similarity">
    <text evidence="3">Belongs to the multi antimicrobial extrusion (MATE) (TC 2.A.66.1) family.</text>
</comment>
<feature type="transmembrane region" description="Helical" evidence="13">
    <location>
        <begin position="363"/>
        <end position="387"/>
    </location>
</feature>
<dbReference type="PANTHER" id="PTHR43298">
    <property type="entry name" value="MULTIDRUG RESISTANCE PROTEIN NORM-RELATED"/>
    <property type="match status" value="1"/>
</dbReference>
<name>A0A9D2M6J2_9FIRM</name>
<feature type="transmembrane region" description="Helical" evidence="13">
    <location>
        <begin position="424"/>
        <end position="441"/>
    </location>
</feature>
<feature type="transmembrane region" description="Helical" evidence="13">
    <location>
        <begin position="16"/>
        <end position="37"/>
    </location>
</feature>
<proteinExistence type="inferred from homology"/>
<evidence type="ECO:0000256" key="10">
    <source>
        <dbReference type="ARBA" id="ARBA00023065"/>
    </source>
</evidence>
<keyword evidence="11 13" id="KW-0472">Membrane</keyword>
<comment type="function">
    <text evidence="1">Multidrug efflux pump.</text>
</comment>
<feature type="transmembrane region" description="Helical" evidence="13">
    <location>
        <begin position="197"/>
        <end position="223"/>
    </location>
</feature>
<evidence type="ECO:0000313" key="15">
    <source>
        <dbReference type="Proteomes" id="UP000886803"/>
    </source>
</evidence>
<dbReference type="EMBL" id="DWYG01000056">
    <property type="protein sequence ID" value="HJB41609.1"/>
    <property type="molecule type" value="Genomic_DNA"/>
</dbReference>
<comment type="subcellular location">
    <subcellularLocation>
        <location evidence="2">Cell membrane</location>
        <topology evidence="2">Multi-pass membrane protein</topology>
    </subcellularLocation>
</comment>
<organism evidence="14 15">
    <name type="scientific">Candidatus Gemmiger avicola</name>
    <dbReference type="NCBI Taxonomy" id="2838605"/>
    <lineage>
        <taxon>Bacteria</taxon>
        <taxon>Bacillati</taxon>
        <taxon>Bacillota</taxon>
        <taxon>Clostridia</taxon>
        <taxon>Eubacteriales</taxon>
        <taxon>Gemmiger</taxon>
    </lineage>
</organism>
<keyword evidence="9 13" id="KW-1133">Transmembrane helix</keyword>
<dbReference type="PANTHER" id="PTHR43298:SF2">
    <property type="entry name" value="FMN_FAD EXPORTER YEEO-RELATED"/>
    <property type="match status" value="1"/>
</dbReference>
<evidence type="ECO:0000256" key="8">
    <source>
        <dbReference type="ARBA" id="ARBA00022692"/>
    </source>
</evidence>
<dbReference type="InterPro" id="IPR048279">
    <property type="entry name" value="MdtK-like"/>
</dbReference>
<dbReference type="InterPro" id="IPR050222">
    <property type="entry name" value="MATE_MdtK"/>
</dbReference>
<protein>
    <recommendedName>
        <fullName evidence="4">Probable multidrug resistance protein NorM</fullName>
    </recommendedName>
    <alternativeName>
        <fullName evidence="12">Multidrug-efflux transporter</fullName>
    </alternativeName>
</protein>
<evidence type="ECO:0000256" key="5">
    <source>
        <dbReference type="ARBA" id="ARBA00022448"/>
    </source>
</evidence>
<dbReference type="InterPro" id="IPR002528">
    <property type="entry name" value="MATE_fam"/>
</dbReference>
<keyword evidence="10" id="KW-0406">Ion transport</keyword>